<evidence type="ECO:0000256" key="5">
    <source>
        <dbReference type="ARBA" id="ARBA00023163"/>
    </source>
</evidence>
<dbReference type="AlphaFoldDB" id="A0AAN7RMF8"/>
<feature type="region of interest" description="Disordered" evidence="7">
    <location>
        <begin position="122"/>
        <end position="181"/>
    </location>
</feature>
<feature type="compositionally biased region" description="Acidic residues" evidence="7">
    <location>
        <begin position="147"/>
        <end position="157"/>
    </location>
</feature>
<keyword evidence="4" id="KW-0240">DNA-directed RNA polymerase</keyword>
<dbReference type="InterPro" id="IPR010997">
    <property type="entry name" value="HRDC-like_sf"/>
</dbReference>
<evidence type="ECO:0000256" key="7">
    <source>
        <dbReference type="SAM" id="MobiDB-lite"/>
    </source>
</evidence>
<dbReference type="SUPFAM" id="SSF47819">
    <property type="entry name" value="HRDC-like"/>
    <property type="match status" value="1"/>
</dbReference>
<evidence type="ECO:0000313" key="9">
    <source>
        <dbReference type="EMBL" id="KAK4801783.1"/>
    </source>
</evidence>
<keyword evidence="6" id="KW-0539">Nucleus</keyword>
<dbReference type="GO" id="GO:0000166">
    <property type="term" value="F:nucleotide binding"/>
    <property type="evidence" value="ECO:0007669"/>
    <property type="project" value="InterPro"/>
</dbReference>
<dbReference type="PANTHER" id="PTHR15561">
    <property type="entry name" value="CALCITONIN GENE-RELATED PEPTIDE-RECEPTOR COMPONENT PROTEIN"/>
    <property type="match status" value="1"/>
</dbReference>
<comment type="caution">
    <text evidence="9">The sequence shown here is derived from an EMBL/GenBank/DDBJ whole genome shotgun (WGS) entry which is preliminary data.</text>
</comment>
<evidence type="ECO:0000259" key="8">
    <source>
        <dbReference type="SMART" id="SM00657"/>
    </source>
</evidence>
<dbReference type="SMART" id="SM00657">
    <property type="entry name" value="RPOL4c"/>
    <property type="match status" value="1"/>
</dbReference>
<dbReference type="Gene3D" id="1.20.1250.40">
    <property type="match status" value="1"/>
</dbReference>
<evidence type="ECO:0000313" key="10">
    <source>
        <dbReference type="Proteomes" id="UP001346149"/>
    </source>
</evidence>
<dbReference type="InterPro" id="IPR038846">
    <property type="entry name" value="RPC9"/>
</dbReference>
<dbReference type="InterPro" id="IPR038324">
    <property type="entry name" value="Rpb4/RPC9_sf"/>
</dbReference>
<feature type="domain" description="RNA polymerase Rpb4/RPC9 core" evidence="8">
    <location>
        <begin position="11"/>
        <end position="126"/>
    </location>
</feature>
<feature type="compositionally biased region" description="Basic and acidic residues" evidence="7">
    <location>
        <begin position="159"/>
        <end position="169"/>
    </location>
</feature>
<comment type="subcellular location">
    <subcellularLocation>
        <location evidence="1">Nucleus</location>
    </subcellularLocation>
</comment>
<accession>A0AAN7RMF8</accession>
<proteinExistence type="inferred from homology"/>
<evidence type="ECO:0000256" key="4">
    <source>
        <dbReference type="ARBA" id="ARBA00022478"/>
    </source>
</evidence>
<dbReference type="InterPro" id="IPR006590">
    <property type="entry name" value="RNA_pol_Rpb4/RPC9_core"/>
</dbReference>
<keyword evidence="10" id="KW-1185">Reference proteome</keyword>
<dbReference type="InterPro" id="IPR005574">
    <property type="entry name" value="Rpb4/RPC9"/>
</dbReference>
<comment type="similarity">
    <text evidence="2">Belongs to the eukaryotic RPC9 RNA polymerase subunit family.</text>
</comment>
<protein>
    <recommendedName>
        <fullName evidence="3">DNA-directed RNA polymerase III subunit RPC9</fullName>
    </recommendedName>
</protein>
<dbReference type="Pfam" id="PF03874">
    <property type="entry name" value="RNA_pol_Rpb4"/>
    <property type="match status" value="1"/>
</dbReference>
<keyword evidence="5" id="KW-0804">Transcription</keyword>
<dbReference type="EMBL" id="JAXQNO010000003">
    <property type="protein sequence ID" value="KAK4801783.1"/>
    <property type="molecule type" value="Genomic_DNA"/>
</dbReference>
<sequence length="181" mass="19945">MMVLLTNVFCRLKANDGPLTNFEVLDYLRSRGASKEVAVTVAASEYKVFQYLVETPAYSQTRENVTNFVRNVKKYDLSKAEVINLINIRPSLPVGIYLMVEKCDARLGETIAEQLAEAVTECLPPPPAQPENQDVQESDALAGGDPEGNDEPDEPEPEAVVRENLGDIDEKAEDDNLMGVS</sequence>
<name>A0AAN7RMF8_TRANT</name>
<reference evidence="9 10" key="1">
    <citation type="journal article" date="2023" name="Hortic Res">
        <title>Pangenome of water caltrop reveals structural variations and asymmetric subgenome divergence after allopolyploidization.</title>
        <authorList>
            <person name="Zhang X."/>
            <person name="Chen Y."/>
            <person name="Wang L."/>
            <person name="Yuan Y."/>
            <person name="Fang M."/>
            <person name="Shi L."/>
            <person name="Lu R."/>
            <person name="Comes H.P."/>
            <person name="Ma Y."/>
            <person name="Chen Y."/>
            <person name="Huang G."/>
            <person name="Zhou Y."/>
            <person name="Zheng Z."/>
            <person name="Qiu Y."/>
        </authorList>
    </citation>
    <scope>NUCLEOTIDE SEQUENCE [LARGE SCALE GENOMIC DNA]</scope>
    <source>
        <strain evidence="9">F231</strain>
    </source>
</reference>
<dbReference type="Proteomes" id="UP001346149">
    <property type="component" value="Unassembled WGS sequence"/>
</dbReference>
<evidence type="ECO:0000256" key="2">
    <source>
        <dbReference type="ARBA" id="ARBA00006898"/>
    </source>
</evidence>
<evidence type="ECO:0000256" key="6">
    <source>
        <dbReference type="ARBA" id="ARBA00023242"/>
    </source>
</evidence>
<organism evidence="9 10">
    <name type="scientific">Trapa natans</name>
    <name type="common">Water chestnut</name>
    <dbReference type="NCBI Taxonomy" id="22666"/>
    <lineage>
        <taxon>Eukaryota</taxon>
        <taxon>Viridiplantae</taxon>
        <taxon>Streptophyta</taxon>
        <taxon>Embryophyta</taxon>
        <taxon>Tracheophyta</taxon>
        <taxon>Spermatophyta</taxon>
        <taxon>Magnoliopsida</taxon>
        <taxon>eudicotyledons</taxon>
        <taxon>Gunneridae</taxon>
        <taxon>Pentapetalae</taxon>
        <taxon>rosids</taxon>
        <taxon>malvids</taxon>
        <taxon>Myrtales</taxon>
        <taxon>Lythraceae</taxon>
        <taxon>Trapa</taxon>
    </lineage>
</organism>
<dbReference type="PANTHER" id="PTHR15561:SF0">
    <property type="entry name" value="DNA-DIRECTED RNA POLYMERASE III SUBUNIT RPC9"/>
    <property type="match status" value="1"/>
</dbReference>
<dbReference type="GO" id="GO:0006384">
    <property type="term" value="P:transcription initiation at RNA polymerase III promoter"/>
    <property type="evidence" value="ECO:0007669"/>
    <property type="project" value="InterPro"/>
</dbReference>
<evidence type="ECO:0000256" key="1">
    <source>
        <dbReference type="ARBA" id="ARBA00004123"/>
    </source>
</evidence>
<dbReference type="GO" id="GO:0005666">
    <property type="term" value="C:RNA polymerase III complex"/>
    <property type="evidence" value="ECO:0007669"/>
    <property type="project" value="InterPro"/>
</dbReference>
<gene>
    <name evidence="9" type="ORF">SAY86_022270</name>
</gene>
<feature type="compositionally biased region" description="Acidic residues" evidence="7">
    <location>
        <begin position="170"/>
        <end position="181"/>
    </location>
</feature>
<evidence type="ECO:0000256" key="3">
    <source>
        <dbReference type="ARBA" id="ARBA00016672"/>
    </source>
</evidence>